<dbReference type="InterPro" id="IPR022062">
    <property type="entry name" value="DUF3618"/>
</dbReference>
<evidence type="ECO:0000313" key="3">
    <source>
        <dbReference type="Proteomes" id="UP000182486"/>
    </source>
</evidence>
<reference evidence="2 3" key="1">
    <citation type="submission" date="2016-09" db="EMBL/GenBank/DDBJ databases">
        <title>Couchioplanes caeruleus draft genome sequence.</title>
        <authorList>
            <person name="Sheehan J."/>
            <person name="Caffrey P."/>
        </authorList>
    </citation>
    <scope>NUCLEOTIDE SEQUENCE [LARGE SCALE GENOMIC DNA]</scope>
    <source>
        <strain evidence="2 3">DSM 43634</strain>
    </source>
</reference>
<gene>
    <name evidence="2" type="ORF">BG844_35160</name>
</gene>
<dbReference type="AlphaFoldDB" id="A0A1K0GL31"/>
<organism evidence="2 3">
    <name type="scientific">Couchioplanes caeruleus subsp. caeruleus</name>
    <dbReference type="NCBI Taxonomy" id="56427"/>
    <lineage>
        <taxon>Bacteria</taxon>
        <taxon>Bacillati</taxon>
        <taxon>Actinomycetota</taxon>
        <taxon>Actinomycetes</taxon>
        <taxon>Micromonosporales</taxon>
        <taxon>Micromonosporaceae</taxon>
        <taxon>Couchioplanes</taxon>
    </lineage>
</organism>
<dbReference type="Pfam" id="PF12277">
    <property type="entry name" value="DUF3618"/>
    <property type="match status" value="1"/>
</dbReference>
<feature type="region of interest" description="Disordered" evidence="1">
    <location>
        <begin position="174"/>
        <end position="212"/>
    </location>
</feature>
<sequence length="212" mass="22547">MAEEPDRLRQEIEQTRASLTRDVDLLTEKTSPRQVARRRWTAVKEKVMGTSEHGAHAAAGMVQDTRAQLGDKASQLGDKASELGDRASEKAHDVAGAVKGAPQAVTRQTQGNPLAAGIIAFGVGMLAATLIPVTEAEKQAGEQLREHGGELTDRVKEAATELKDDVTGTVQQAAGQLKETARDAAETTREQARSSAQDAKDQSKQAVADARS</sequence>
<proteinExistence type="predicted"/>
<evidence type="ECO:0000256" key="1">
    <source>
        <dbReference type="SAM" id="MobiDB-lite"/>
    </source>
</evidence>
<accession>A0A1K0GL31</accession>
<dbReference type="Proteomes" id="UP000182486">
    <property type="component" value="Unassembled WGS sequence"/>
</dbReference>
<dbReference type="Gene3D" id="1.20.120.20">
    <property type="entry name" value="Apolipoprotein"/>
    <property type="match status" value="1"/>
</dbReference>
<evidence type="ECO:0000313" key="2">
    <source>
        <dbReference type="EMBL" id="OJF09899.1"/>
    </source>
</evidence>
<comment type="caution">
    <text evidence="2">The sequence shown here is derived from an EMBL/GenBank/DDBJ whole genome shotgun (WGS) entry which is preliminary data.</text>
</comment>
<dbReference type="RefSeq" id="WP_071809733.1">
    <property type="nucleotide sequence ID" value="NZ_MEIA01000541.1"/>
</dbReference>
<feature type="compositionally biased region" description="Basic and acidic residues" evidence="1">
    <location>
        <begin position="179"/>
        <end position="203"/>
    </location>
</feature>
<keyword evidence="3" id="KW-1185">Reference proteome</keyword>
<evidence type="ECO:0008006" key="4">
    <source>
        <dbReference type="Google" id="ProtNLM"/>
    </source>
</evidence>
<name>A0A1K0GL31_9ACTN</name>
<protein>
    <recommendedName>
        <fullName evidence="4">DUF3618 domain-containing protein</fullName>
    </recommendedName>
</protein>
<dbReference type="EMBL" id="MEIA01000541">
    <property type="protein sequence ID" value="OJF09899.1"/>
    <property type="molecule type" value="Genomic_DNA"/>
</dbReference>